<dbReference type="Proteomes" id="UP000887576">
    <property type="component" value="Unplaced"/>
</dbReference>
<dbReference type="WBParaSite" id="JU765_v2.g5673.t1">
    <property type="protein sequence ID" value="JU765_v2.g5673.t1"/>
    <property type="gene ID" value="JU765_v2.g5673"/>
</dbReference>
<organism evidence="1 2">
    <name type="scientific">Panagrolaimus sp. JU765</name>
    <dbReference type="NCBI Taxonomy" id="591449"/>
    <lineage>
        <taxon>Eukaryota</taxon>
        <taxon>Metazoa</taxon>
        <taxon>Ecdysozoa</taxon>
        <taxon>Nematoda</taxon>
        <taxon>Chromadorea</taxon>
        <taxon>Rhabditida</taxon>
        <taxon>Tylenchina</taxon>
        <taxon>Panagrolaimomorpha</taxon>
        <taxon>Panagrolaimoidea</taxon>
        <taxon>Panagrolaimidae</taxon>
        <taxon>Panagrolaimus</taxon>
    </lineage>
</organism>
<proteinExistence type="predicted"/>
<reference evidence="2" key="1">
    <citation type="submission" date="2022-11" db="UniProtKB">
        <authorList>
            <consortium name="WormBaseParasite"/>
        </authorList>
    </citation>
    <scope>IDENTIFICATION</scope>
</reference>
<protein>
    <submittedName>
        <fullName evidence="2">CUB domain-containing protein</fullName>
    </submittedName>
</protein>
<name>A0AC34RD29_9BILA</name>
<accession>A0AC34RD29</accession>
<sequence>MSMRLSSSFNETDPKCEWQAFQAFAYDTTQDFAGKFSDSVDNDNIFAVSTIKNDSESWSLLNDVDNLINVKIVLGHYFENKQDKIDIYLNTGIFSAYELYVPQLDYLIEESQRSAGGIKLSYNKDFGQNSWFYFFVSVATKKIDWNSNCEFQQLNANHWIFSLYDVTQGYPHNTYCKTVLNKTEGYQYKLWFEQYHVEPYFDNVAVDTPTYDDPITLKNSVYIVPYTEFAIQFDSDGSINQAGFILHIEKYGQFNSFINRIAL</sequence>
<evidence type="ECO:0000313" key="1">
    <source>
        <dbReference type="Proteomes" id="UP000887576"/>
    </source>
</evidence>
<evidence type="ECO:0000313" key="2">
    <source>
        <dbReference type="WBParaSite" id="JU765_v2.g5673.t1"/>
    </source>
</evidence>